<dbReference type="Gene3D" id="1.10.10.630">
    <property type="entry name" value="DnaD domain-like"/>
    <property type="match status" value="1"/>
</dbReference>
<dbReference type="OrthoDB" id="9770238at2"/>
<evidence type="ECO:0000259" key="4">
    <source>
        <dbReference type="Pfam" id="PF21984"/>
    </source>
</evidence>
<proteinExistence type="inferred from homology"/>
<reference evidence="5 6" key="1">
    <citation type="submission" date="2019-07" db="EMBL/GenBank/DDBJ databases">
        <title>Whole genome shotgun sequence of Enterococcus thailandicus NBRC 101867.</title>
        <authorList>
            <person name="Hosoyama A."/>
            <person name="Uohara A."/>
            <person name="Ohji S."/>
            <person name="Ichikawa N."/>
        </authorList>
    </citation>
    <scope>NUCLEOTIDE SEQUENCE [LARGE SCALE GENOMIC DNA]</scope>
    <source>
        <strain evidence="5 6">NBRC 101867</strain>
    </source>
</reference>
<evidence type="ECO:0000256" key="2">
    <source>
        <dbReference type="SAM" id="Coils"/>
    </source>
</evidence>
<evidence type="ECO:0000259" key="3">
    <source>
        <dbReference type="Pfam" id="PF07261"/>
    </source>
</evidence>
<keyword evidence="2" id="KW-0175">Coiled coil</keyword>
<dbReference type="Gene3D" id="1.10.10.10">
    <property type="entry name" value="Winged helix-like DNA-binding domain superfamily/Winged helix DNA-binding domain"/>
    <property type="match status" value="1"/>
</dbReference>
<evidence type="ECO:0000313" key="6">
    <source>
        <dbReference type="Proteomes" id="UP000321361"/>
    </source>
</evidence>
<dbReference type="InterPro" id="IPR034829">
    <property type="entry name" value="DnaD-like_sf"/>
</dbReference>
<dbReference type="InterPro" id="IPR053843">
    <property type="entry name" value="DnaD_N"/>
</dbReference>
<dbReference type="Pfam" id="PF07261">
    <property type="entry name" value="DnaB_2"/>
    <property type="match status" value="1"/>
</dbReference>
<comment type="caution">
    <text evidence="5">The sequence shown here is derived from an EMBL/GenBank/DDBJ whole genome shotgun (WGS) entry which is preliminary data.</text>
</comment>
<gene>
    <name evidence="5" type="primary">dnaD</name>
    <name evidence="5" type="ORF">ETH01_03870</name>
</gene>
<feature type="domain" description="DnaD N-terminal" evidence="4">
    <location>
        <begin position="15"/>
        <end position="112"/>
    </location>
</feature>
<evidence type="ECO:0000256" key="1">
    <source>
        <dbReference type="ARBA" id="ARBA00093462"/>
    </source>
</evidence>
<dbReference type="InterPro" id="IPR053162">
    <property type="entry name" value="DnaD"/>
</dbReference>
<dbReference type="InterPro" id="IPR036388">
    <property type="entry name" value="WH-like_DNA-bd_sf"/>
</dbReference>
<feature type="domain" description="DnaB/C C-terminal" evidence="3">
    <location>
        <begin position="128"/>
        <end position="199"/>
    </location>
</feature>
<comment type="similarity">
    <text evidence="1">Belongs to the DnaB/DnaD family.</text>
</comment>
<organism evidence="5 6">
    <name type="scientific">Enterococcus thailandicus</name>
    <dbReference type="NCBI Taxonomy" id="417368"/>
    <lineage>
        <taxon>Bacteria</taxon>
        <taxon>Bacillati</taxon>
        <taxon>Bacillota</taxon>
        <taxon>Bacilli</taxon>
        <taxon>Lactobacillales</taxon>
        <taxon>Enterococcaceae</taxon>
        <taxon>Enterococcus</taxon>
    </lineage>
</organism>
<dbReference type="EMBL" id="BJUG01000002">
    <property type="protein sequence ID" value="GEK36100.1"/>
    <property type="molecule type" value="Genomic_DNA"/>
</dbReference>
<dbReference type="RefSeq" id="WP_071868979.1">
    <property type="nucleotide sequence ID" value="NZ_BJUG01000002.1"/>
</dbReference>
<dbReference type="NCBIfam" id="TIGR01446">
    <property type="entry name" value="DnaD_dom"/>
    <property type="match status" value="1"/>
</dbReference>
<name>A0A510WH27_ENTTH</name>
<sequence>MLSLTKYLQSGQTTISNLLFVNYRKMGLESEEFLFVLQLHMKQQEGDSFPDLQLIAINMGLKSDQVYQILNRLVSGGFIAIETITVDGKKADQYNLLPLYERLEKYLDSQASKAKENQQEQEIQSVYRSFEQEFGRPLSAIEFQRIGQWLEEDHYQPEVLKLALREAVLNQAYSFNYVDRILLSWERKNLRTKQQVEEEQKRRKQQLLQKEVEQSSQSEDLPKVSLTNWLEEELRNETK</sequence>
<dbReference type="Pfam" id="PF21984">
    <property type="entry name" value="DnaD_N"/>
    <property type="match status" value="1"/>
</dbReference>
<protein>
    <submittedName>
        <fullName evidence="5">DNA replication protein DnaD</fullName>
    </submittedName>
</protein>
<dbReference type="InterPro" id="IPR006343">
    <property type="entry name" value="DnaB/C_C"/>
</dbReference>
<dbReference type="Proteomes" id="UP000321361">
    <property type="component" value="Unassembled WGS sequence"/>
</dbReference>
<feature type="coiled-coil region" evidence="2">
    <location>
        <begin position="182"/>
        <end position="213"/>
    </location>
</feature>
<evidence type="ECO:0000313" key="5">
    <source>
        <dbReference type="EMBL" id="GEK36100.1"/>
    </source>
</evidence>
<dbReference type="AlphaFoldDB" id="A0A510WH27"/>
<dbReference type="PANTHER" id="PTHR37293">
    <property type="entry name" value="PHAGE REPLICATION PROTEIN-RELATED"/>
    <property type="match status" value="1"/>
</dbReference>
<dbReference type="SUPFAM" id="SSF158499">
    <property type="entry name" value="DnaD domain-like"/>
    <property type="match status" value="1"/>
</dbReference>
<accession>A0A510WH27</accession>
<dbReference type="PANTHER" id="PTHR37293:SF6">
    <property type="entry name" value="DNA REPLICATION PROTEIN DNAD"/>
    <property type="match status" value="1"/>
</dbReference>